<evidence type="ECO:0000313" key="1">
    <source>
        <dbReference type="EMBL" id="SFM79782.1"/>
    </source>
</evidence>
<dbReference type="PANTHER" id="PTHR35866:SF1">
    <property type="entry name" value="YKGJ FAMILY CYSTEINE CLUSTER PROTEIN"/>
    <property type="match status" value="1"/>
</dbReference>
<dbReference type="EMBL" id="FOUU01000004">
    <property type="protein sequence ID" value="SFM79782.1"/>
    <property type="molecule type" value="Genomic_DNA"/>
</dbReference>
<organism evidence="1 2">
    <name type="scientific">Thermodesulforhabdus norvegica</name>
    <dbReference type="NCBI Taxonomy" id="39841"/>
    <lineage>
        <taxon>Bacteria</taxon>
        <taxon>Pseudomonadati</taxon>
        <taxon>Thermodesulfobacteriota</taxon>
        <taxon>Syntrophobacteria</taxon>
        <taxon>Syntrophobacterales</taxon>
        <taxon>Thermodesulforhabdaceae</taxon>
        <taxon>Thermodesulforhabdus</taxon>
    </lineage>
</organism>
<dbReference type="AlphaFoldDB" id="A0A1I4TSL0"/>
<sequence>MSKKHTTNPSEWSLDQLLEAWKEQMKNIVADLESLLPVRRLQLQVESHPEALQIFRNWESAAPSEKVQFWKELIEITRKESLNPLPACVQCGECCRGGSPSLYLEDLELLRSEKIPMDRLVTLRRGEPVRDPRRGKAHFLIDERIKIKEKPGSNECVFFDPVSCLCGIYENRPLQCRAQACWDPSYFNELSEQPYLTRRDVLGDVELLMDLLQEHDRKCSFERLHALFQRLSRGEEVAAEIIDLVSYESHFRNFVASQLNIPEGVLDFVFGRSLESLLPLFGCRLRIENNVKYLEVLNEGGE</sequence>
<evidence type="ECO:0000313" key="2">
    <source>
        <dbReference type="Proteomes" id="UP000199611"/>
    </source>
</evidence>
<dbReference type="STRING" id="39841.SAMN05660836_01501"/>
<dbReference type="PANTHER" id="PTHR35866">
    <property type="entry name" value="PUTATIVE-RELATED"/>
    <property type="match status" value="1"/>
</dbReference>
<proteinExistence type="predicted"/>
<dbReference type="OrthoDB" id="9780934at2"/>
<reference evidence="1 2" key="1">
    <citation type="submission" date="2016-10" db="EMBL/GenBank/DDBJ databases">
        <authorList>
            <person name="de Groot N.N."/>
        </authorList>
    </citation>
    <scope>NUCLEOTIDE SEQUENCE [LARGE SCALE GENOMIC DNA]</scope>
    <source>
        <strain evidence="1 2">DSM 9990</strain>
    </source>
</reference>
<protein>
    <submittedName>
        <fullName evidence="1">Putative zinc-or iron-chelating domain-containing protein</fullName>
    </submittedName>
</protein>
<gene>
    <name evidence="1" type="ORF">SAMN05660836_01501</name>
</gene>
<dbReference type="RefSeq" id="WP_093394696.1">
    <property type="nucleotide sequence ID" value="NZ_FOUU01000004.1"/>
</dbReference>
<dbReference type="InterPro" id="IPR005358">
    <property type="entry name" value="Puta_zinc/iron-chelating_dom"/>
</dbReference>
<keyword evidence="2" id="KW-1185">Reference proteome</keyword>
<accession>A0A1I4TSL0</accession>
<dbReference type="Pfam" id="PF03692">
    <property type="entry name" value="CxxCxxCC"/>
    <property type="match status" value="1"/>
</dbReference>
<name>A0A1I4TSL0_9BACT</name>
<dbReference type="Proteomes" id="UP000199611">
    <property type="component" value="Unassembled WGS sequence"/>
</dbReference>